<organism evidence="1 2">
    <name type="scientific">Myroides guanonis</name>
    <dbReference type="NCBI Taxonomy" id="1150112"/>
    <lineage>
        <taxon>Bacteria</taxon>
        <taxon>Pseudomonadati</taxon>
        <taxon>Bacteroidota</taxon>
        <taxon>Flavobacteriia</taxon>
        <taxon>Flavobacteriales</taxon>
        <taxon>Flavobacteriaceae</taxon>
        <taxon>Myroides</taxon>
    </lineage>
</organism>
<keyword evidence="2" id="KW-1185">Reference proteome</keyword>
<dbReference type="OrthoDB" id="661524at2"/>
<dbReference type="AlphaFoldDB" id="A0A1I3M817"/>
<dbReference type="RefSeq" id="WP_090678083.1">
    <property type="nucleotide sequence ID" value="NZ_FORU01000002.1"/>
</dbReference>
<gene>
    <name evidence="1" type="ORF">SAMN04487893_10265</name>
</gene>
<dbReference type="EMBL" id="FORU01000002">
    <property type="protein sequence ID" value="SFI93087.1"/>
    <property type="molecule type" value="Genomic_DNA"/>
</dbReference>
<protein>
    <submittedName>
        <fullName evidence="1">Uncharacterized protein</fullName>
    </submittedName>
</protein>
<name>A0A1I3M817_9FLAO</name>
<reference evidence="2" key="1">
    <citation type="submission" date="2016-10" db="EMBL/GenBank/DDBJ databases">
        <authorList>
            <person name="Varghese N."/>
            <person name="Submissions S."/>
        </authorList>
    </citation>
    <scope>NUCLEOTIDE SEQUENCE [LARGE SCALE GENOMIC DNA]</scope>
    <source>
        <strain evidence="2">DSM 26542</strain>
    </source>
</reference>
<accession>A0A1I3M817</accession>
<proteinExistence type="predicted"/>
<dbReference type="STRING" id="1150112.SAMN04487893_10265"/>
<sequence>MKNNGEIITLAEAIEFTHEYQESFPSGNIAYAVSKDKLLDIIQQVGCEGVRIYNGIDAENGNSNLVLVGIDDDGEDMTQGVILERLNVCPSYCPVNSALIRSYNIV</sequence>
<dbReference type="Proteomes" id="UP000243887">
    <property type="component" value="Unassembled WGS sequence"/>
</dbReference>
<evidence type="ECO:0000313" key="1">
    <source>
        <dbReference type="EMBL" id="SFI93087.1"/>
    </source>
</evidence>
<evidence type="ECO:0000313" key="2">
    <source>
        <dbReference type="Proteomes" id="UP000243887"/>
    </source>
</evidence>